<evidence type="ECO:0000256" key="2">
    <source>
        <dbReference type="SAM" id="Phobius"/>
    </source>
</evidence>
<proteinExistence type="predicted"/>
<evidence type="ECO:0000313" key="3">
    <source>
        <dbReference type="EMBL" id="OGF26509.1"/>
    </source>
</evidence>
<evidence type="ECO:0000256" key="1">
    <source>
        <dbReference type="SAM" id="MobiDB-lite"/>
    </source>
</evidence>
<keyword evidence="2" id="KW-0812">Transmembrane</keyword>
<evidence type="ECO:0000313" key="4">
    <source>
        <dbReference type="Proteomes" id="UP000178925"/>
    </source>
</evidence>
<dbReference type="EMBL" id="MFGC01000045">
    <property type="protein sequence ID" value="OGF26509.1"/>
    <property type="molecule type" value="Genomic_DNA"/>
</dbReference>
<name>A0A1F5SIN2_9BACT</name>
<comment type="caution">
    <text evidence="3">The sequence shown here is derived from an EMBL/GenBank/DDBJ whole genome shotgun (WGS) entry which is preliminary data.</text>
</comment>
<keyword evidence="2" id="KW-0472">Membrane</keyword>
<dbReference type="Proteomes" id="UP000178925">
    <property type="component" value="Unassembled WGS sequence"/>
</dbReference>
<gene>
    <name evidence="3" type="ORF">A2242_03795</name>
</gene>
<feature type="transmembrane region" description="Helical" evidence="2">
    <location>
        <begin position="6"/>
        <end position="26"/>
    </location>
</feature>
<reference evidence="3 4" key="1">
    <citation type="journal article" date="2016" name="Nat. Commun.">
        <title>Thousands of microbial genomes shed light on interconnected biogeochemical processes in an aquifer system.</title>
        <authorList>
            <person name="Anantharaman K."/>
            <person name="Brown C.T."/>
            <person name="Hug L.A."/>
            <person name="Sharon I."/>
            <person name="Castelle C.J."/>
            <person name="Probst A.J."/>
            <person name="Thomas B.C."/>
            <person name="Singh A."/>
            <person name="Wilkins M.J."/>
            <person name="Karaoz U."/>
            <person name="Brodie E.L."/>
            <person name="Williams K.H."/>
            <person name="Hubbard S.S."/>
            <person name="Banfield J.F."/>
        </authorList>
    </citation>
    <scope>NUCLEOTIDE SEQUENCE [LARGE SCALE GENOMIC DNA]</scope>
</reference>
<dbReference type="AlphaFoldDB" id="A0A1F5SIN2"/>
<feature type="region of interest" description="Disordered" evidence="1">
    <location>
        <begin position="33"/>
        <end position="61"/>
    </location>
</feature>
<accession>A0A1F5SIN2</accession>
<sequence length="215" mass="24681">MSKKQFTITISIVVILIVISGAVWYVQSQKQNQNRPVTENSGQGSQDSSNTENNQLQGEVVGNDAGVVDTSDWLTYRNEEYGFEMRYPKNLTIKDWAYKTPNWELLLYIGENKNIDDGVVSFGVEKNIKIFDAEKIFWPMPREVMKVKEVTLGVNNYNAHEVIVNFYSVDGNNNTLNYFIENSGKLLDITYNKEKSSELSEDTFKQILSTFKFLQ</sequence>
<protein>
    <submittedName>
        <fullName evidence="3">Uncharacterized protein</fullName>
    </submittedName>
</protein>
<keyword evidence="2" id="KW-1133">Transmembrane helix</keyword>
<organism evidence="3 4">
    <name type="scientific">Candidatus Falkowbacteria bacterium RIFOXYA2_FULL_47_9</name>
    <dbReference type="NCBI Taxonomy" id="1797995"/>
    <lineage>
        <taxon>Bacteria</taxon>
        <taxon>Candidatus Falkowiibacteriota</taxon>
    </lineage>
</organism>
<feature type="compositionally biased region" description="Polar residues" evidence="1">
    <location>
        <begin position="33"/>
        <end position="57"/>
    </location>
</feature>